<accession>A0A0F9LXJ8</accession>
<dbReference type="AlphaFoldDB" id="A0A0F9LXJ8"/>
<comment type="caution">
    <text evidence="1">The sequence shown here is derived from an EMBL/GenBank/DDBJ whole genome shotgun (WGS) entry which is preliminary data.</text>
</comment>
<proteinExistence type="predicted"/>
<reference evidence="1" key="1">
    <citation type="journal article" date="2015" name="Nature">
        <title>Complex archaea that bridge the gap between prokaryotes and eukaryotes.</title>
        <authorList>
            <person name="Spang A."/>
            <person name="Saw J.H."/>
            <person name="Jorgensen S.L."/>
            <person name="Zaremba-Niedzwiedzka K."/>
            <person name="Martijn J."/>
            <person name="Lind A.E."/>
            <person name="van Eijk R."/>
            <person name="Schleper C."/>
            <person name="Guy L."/>
            <person name="Ettema T.J."/>
        </authorList>
    </citation>
    <scope>NUCLEOTIDE SEQUENCE</scope>
</reference>
<organism evidence="1">
    <name type="scientific">marine sediment metagenome</name>
    <dbReference type="NCBI Taxonomy" id="412755"/>
    <lineage>
        <taxon>unclassified sequences</taxon>
        <taxon>metagenomes</taxon>
        <taxon>ecological metagenomes</taxon>
    </lineage>
</organism>
<name>A0A0F9LXJ8_9ZZZZ</name>
<sequence>QTLVKSYVDAKRAVSGMVTIPGETATAEQKAAFNKKIGVPDKADDYSLKVPEGSPEGLFKDDQITAFRNDAYELGVPKGKAEELFNRFAVRQVEAFKGIETASNQGLQERLDTLKTDLGNEYDATVKVADSAAAFASPAMFDKIQKAGLSADPDIIKGFAKIGKALGEGMLKGHGPGIPAEKPTQEKLEAMMGDPKYSLPQNDPVGKEWRAKVDAGFEALYGTGTAAADIGPSSGRALHGE</sequence>
<dbReference type="EMBL" id="LAZR01005664">
    <property type="protein sequence ID" value="KKM98118.1"/>
    <property type="molecule type" value="Genomic_DNA"/>
</dbReference>
<feature type="non-terminal residue" evidence="1">
    <location>
        <position position="1"/>
    </location>
</feature>
<gene>
    <name evidence="1" type="ORF">LCGC14_1161290</name>
</gene>
<protein>
    <submittedName>
        <fullName evidence="1">Uncharacterized protein</fullName>
    </submittedName>
</protein>
<evidence type="ECO:0000313" key="1">
    <source>
        <dbReference type="EMBL" id="KKM98118.1"/>
    </source>
</evidence>